<keyword evidence="2" id="KW-1015">Disulfide bond</keyword>
<evidence type="ECO:0000256" key="1">
    <source>
        <dbReference type="PIRSR" id="PIRSR638964-1"/>
    </source>
</evidence>
<proteinExistence type="predicted"/>
<evidence type="ECO:0000313" key="4">
    <source>
        <dbReference type="EMBL" id="MQY20973.1"/>
    </source>
</evidence>
<feature type="active site" description="Nucleophile" evidence="1">
    <location>
        <position position="276"/>
    </location>
</feature>
<dbReference type="GO" id="GO:0019566">
    <property type="term" value="P:arabinose metabolic process"/>
    <property type="evidence" value="ECO:0007669"/>
    <property type="project" value="InterPro"/>
</dbReference>
<dbReference type="SUPFAM" id="SSF49899">
    <property type="entry name" value="Concanavalin A-like lectins/glucanases"/>
    <property type="match status" value="2"/>
</dbReference>
<dbReference type="PANTHER" id="PTHR39447">
    <property type="entry name" value="ALPHA-L-ARABINOFURANOSIDASE B"/>
    <property type="match status" value="1"/>
</dbReference>
<accession>A0A7K0D5F4</accession>
<sequence>MRIFFSGPARRRWRLRCGLLAVMLVATVGGFGSAAHGSPQSPPRPCDIYATGKAPCVAAYSAARALYSGYSGPLYQVQRATDHALTDIGVTSVGGYADSGKQDRFCAATACTVTKIFDQSPNHNDLVPQAPTTAIYSNHDYSHDGVDAAALPITVAGHRAYGFKFVDSPPGNGPNPGDSKLCATGLLCSTLTGYHGQAYNNGHIRARGVAVNGQPESVYGVFGGKYTGSNCCFDFGNSEISGTDTGNGHMDALNFSRACWDACGPDGGPWVQADLENGMFMSGSTTERPESVTAMFGGSSQSGHGFCCAASKANTAMPYPFVTAMLENPGARTFAIKGANANGGRLTTFYDGPTPPGPGYSPMQQEGAIILGSGGDQGTTEGEFFEGALTAGIPSAGAQAAVQADIAGVHYAMR</sequence>
<dbReference type="InterPro" id="IPR013320">
    <property type="entry name" value="ConA-like_dom_sf"/>
</dbReference>
<feature type="disulfide bond" evidence="2">
    <location>
        <begin position="46"/>
        <end position="56"/>
    </location>
</feature>
<dbReference type="InterPro" id="IPR038964">
    <property type="entry name" value="ABFB"/>
</dbReference>
<reference evidence="4 5" key="1">
    <citation type="submission" date="2019-10" db="EMBL/GenBank/DDBJ databases">
        <title>Nocardia macrotermitis sp. nov. and Nocardia aurantia sp. nov., isolated from the gut of fungus growing-termite Macrotermes natalensis.</title>
        <authorList>
            <person name="Benndorf R."/>
            <person name="Schwitalla J."/>
            <person name="Martin K."/>
            <person name="De Beer W."/>
            <person name="Kaster A.-K."/>
            <person name="Vollmers J."/>
            <person name="Poulsen M."/>
            <person name="Beemelmanns C."/>
        </authorList>
    </citation>
    <scope>NUCLEOTIDE SEQUENCE [LARGE SCALE GENOMIC DNA]</scope>
    <source>
        <strain evidence="4 5">RB20</strain>
    </source>
</reference>
<comment type="caution">
    <text evidence="4">The sequence shown here is derived from an EMBL/GenBank/DDBJ whole genome shotgun (WGS) entry which is preliminary data.</text>
</comment>
<dbReference type="GO" id="GO:0031221">
    <property type="term" value="P:arabinan metabolic process"/>
    <property type="evidence" value="ECO:0007669"/>
    <property type="project" value="InterPro"/>
</dbReference>
<feature type="active site" description="Proton donor" evidence="1">
    <location>
        <position position="376"/>
    </location>
</feature>
<name>A0A7K0D5F4_9NOCA</name>
<evidence type="ECO:0000256" key="2">
    <source>
        <dbReference type="PIRSR" id="PIRSR638964-3"/>
    </source>
</evidence>
<feature type="domain" description="Alpha-L-arabinofuranosidase B catalytic" evidence="3">
    <location>
        <begin position="197"/>
        <end position="291"/>
    </location>
</feature>
<evidence type="ECO:0000259" key="3">
    <source>
        <dbReference type="Pfam" id="PF09206"/>
    </source>
</evidence>
<feature type="disulfide bond" evidence="2">
    <location>
        <begin position="231"/>
        <end position="232"/>
    </location>
</feature>
<organism evidence="4 5">
    <name type="scientific">Nocardia macrotermitis</name>
    <dbReference type="NCBI Taxonomy" id="2585198"/>
    <lineage>
        <taxon>Bacteria</taxon>
        <taxon>Bacillati</taxon>
        <taxon>Actinomycetota</taxon>
        <taxon>Actinomycetes</taxon>
        <taxon>Mycobacteriales</taxon>
        <taxon>Nocardiaceae</taxon>
        <taxon>Nocardia</taxon>
    </lineage>
</organism>
<feature type="domain" description="Alpha-L-arabinofuranosidase B catalytic" evidence="3">
    <location>
        <begin position="45"/>
        <end position="164"/>
    </location>
</feature>
<dbReference type="OrthoDB" id="4192775at2"/>
<protein>
    <recommendedName>
        <fullName evidence="3">Alpha-L-arabinofuranosidase B catalytic domain-containing protein</fullName>
    </recommendedName>
</protein>
<dbReference type="InterPro" id="IPR015289">
    <property type="entry name" value="A-L-arabinofuranosidase_B_cat"/>
</dbReference>
<evidence type="ECO:0000313" key="5">
    <source>
        <dbReference type="Proteomes" id="UP000438448"/>
    </source>
</evidence>
<dbReference type="AlphaFoldDB" id="A0A7K0D5F4"/>
<dbReference type="Gene3D" id="2.60.120.200">
    <property type="match status" value="1"/>
</dbReference>
<dbReference type="PANTHER" id="PTHR39447:SF2">
    <property type="entry name" value="ALPHA-L-ARABINOFURANOSIDASE B"/>
    <property type="match status" value="1"/>
</dbReference>
<dbReference type="Proteomes" id="UP000438448">
    <property type="component" value="Unassembled WGS sequence"/>
</dbReference>
<gene>
    <name evidence="4" type="ORF">NRB20_40820</name>
</gene>
<keyword evidence="5" id="KW-1185">Reference proteome</keyword>
<dbReference type="GO" id="GO:0046556">
    <property type="term" value="F:alpha-L-arabinofuranosidase activity"/>
    <property type="evidence" value="ECO:0007669"/>
    <property type="project" value="InterPro"/>
</dbReference>
<dbReference type="GO" id="GO:0045490">
    <property type="term" value="P:pectin catabolic process"/>
    <property type="evidence" value="ECO:0007669"/>
    <property type="project" value="TreeGrafter"/>
</dbReference>
<dbReference type="Pfam" id="PF09206">
    <property type="entry name" value="ArabFuran-catal"/>
    <property type="match status" value="3"/>
</dbReference>
<dbReference type="RefSeq" id="WP_153411689.1">
    <property type="nucleotide sequence ID" value="NZ_WEGK01000008.1"/>
</dbReference>
<feature type="domain" description="Alpha-L-arabinofuranosidase B catalytic" evidence="3">
    <location>
        <begin position="311"/>
        <end position="412"/>
    </location>
</feature>
<dbReference type="EMBL" id="WEGK01000008">
    <property type="protein sequence ID" value="MQY20973.1"/>
    <property type="molecule type" value="Genomic_DNA"/>
</dbReference>
<feature type="disulfide bond" evidence="2">
    <location>
        <begin position="106"/>
        <end position="111"/>
    </location>
</feature>